<dbReference type="Pfam" id="PF18826">
    <property type="entry name" value="bVLRF1"/>
    <property type="match status" value="1"/>
</dbReference>
<name>A0A8X7NLT6_CANPA</name>
<evidence type="ECO:0000256" key="9">
    <source>
        <dbReference type="ARBA" id="ARBA00023054"/>
    </source>
</evidence>
<evidence type="ECO:0000313" key="14">
    <source>
        <dbReference type="Proteomes" id="UP000590412"/>
    </source>
</evidence>
<dbReference type="PROSITE" id="PS52044">
    <property type="entry name" value="VLRF1"/>
    <property type="match status" value="1"/>
</dbReference>
<dbReference type="GO" id="GO:0072671">
    <property type="term" value="P:mitochondria-associated ubiquitin-dependent protein catabolic process"/>
    <property type="evidence" value="ECO:0007669"/>
    <property type="project" value="EnsemblFungi"/>
</dbReference>
<feature type="active site" evidence="10">
    <location>
        <position position="244"/>
    </location>
</feature>
<protein>
    <recommendedName>
        <fullName evidence="12">VLRF1 domain-containing protein</fullName>
    </recommendedName>
</protein>
<dbReference type="InterPro" id="IPR036770">
    <property type="entry name" value="Ankyrin_rpt-contain_sf"/>
</dbReference>
<feature type="region of interest" description="Disordered" evidence="11">
    <location>
        <begin position="86"/>
        <end position="114"/>
    </location>
</feature>
<evidence type="ECO:0000256" key="2">
    <source>
        <dbReference type="ARBA" id="ARBA00009262"/>
    </source>
</evidence>
<feature type="region of interest" description="Disordered" evidence="11">
    <location>
        <begin position="359"/>
        <end position="385"/>
    </location>
</feature>
<evidence type="ECO:0000256" key="4">
    <source>
        <dbReference type="ARBA" id="ARBA00022722"/>
    </source>
</evidence>
<dbReference type="OrthoDB" id="429841at2759"/>
<evidence type="ECO:0000313" key="13">
    <source>
        <dbReference type="EMBL" id="KAF6051142.1"/>
    </source>
</evidence>
<keyword evidence="4 10" id="KW-0540">Nuclease</keyword>
<dbReference type="GO" id="GO:0005829">
    <property type="term" value="C:cytosol"/>
    <property type="evidence" value="ECO:0007669"/>
    <property type="project" value="EnsemblFungi"/>
</dbReference>
<dbReference type="EMBL" id="JABWAB010000005">
    <property type="protein sequence ID" value="KAF6051142.1"/>
    <property type="molecule type" value="Genomic_DNA"/>
</dbReference>
<dbReference type="GO" id="GO:0036503">
    <property type="term" value="P:ERAD pathway"/>
    <property type="evidence" value="ECO:0007669"/>
    <property type="project" value="EnsemblFungi"/>
</dbReference>
<feature type="compositionally biased region" description="Acidic residues" evidence="11">
    <location>
        <begin position="96"/>
        <end position="111"/>
    </location>
</feature>
<sequence length="570" mass="64470">MTQGLNTDTYIYDLSDEFIDSLKLLSFDLDTFETVQQNSEPSVQLPKVTKDVNYYKSDLHRYNLKRAQNNLPSIDEDEFERLIETQSIDSISGSESESESDSVSDETDDEQEQKIKSLIKQLETVSTSEDLPSASHMNTKSPFILFDTESVTNEKAVGIYKAIFPENALKDPVGYLNRARGQRDSTSAIFMIGGGHFAGAIISHERNELKSTNSKDSLKIQQVNVLASKTFHRYTTRRKQGGSQGASDNSRGKAISAGSSIRRYNEKALASEVRELLAQWSTYLRECSAIYIRANGPTNKKVMVGYEGSPFDANDKRIRKLPFSTQRASLSELKRSWVELTHYKIVELPRVETAKEQYATKGVQETASDLHQKKGKENNEEQRDKQKEEIINILRKQKAPKLLRWIKDNHIDLDSYLVDSSTYAQAPTLLHYASANGLSHMVQVLLINLKASPLIKNKAGRYPAELADQNAKRAFQIARHKLGESHCDWDKAKVPTAKSKEEFEEEDRVKDEAEKLAKQNLLKAAAPKDNTGSPGLKLRQHDLTGLNNEQRLKIMREQRARAAEARLKKE</sequence>
<dbReference type="GO" id="GO:0072344">
    <property type="term" value="P:rescue of stalled ribosome"/>
    <property type="evidence" value="ECO:0007669"/>
    <property type="project" value="EnsemblFungi"/>
</dbReference>
<keyword evidence="5" id="KW-0677">Repeat</keyword>
<organism evidence="13 14">
    <name type="scientific">Candida parapsilosis</name>
    <name type="common">Yeast</name>
    <dbReference type="NCBI Taxonomy" id="5480"/>
    <lineage>
        <taxon>Eukaryota</taxon>
        <taxon>Fungi</taxon>
        <taxon>Dikarya</taxon>
        <taxon>Ascomycota</taxon>
        <taxon>Saccharomycotina</taxon>
        <taxon>Pichiomycetes</taxon>
        <taxon>Debaryomycetaceae</taxon>
        <taxon>Candida/Lodderomyces clade</taxon>
        <taxon>Candida</taxon>
    </lineage>
</organism>
<evidence type="ECO:0000256" key="1">
    <source>
        <dbReference type="ARBA" id="ARBA00004496"/>
    </source>
</evidence>
<gene>
    <name evidence="13" type="ORF">FOB60_003810</name>
</gene>
<dbReference type="Proteomes" id="UP000590412">
    <property type="component" value="Unassembled WGS sequence"/>
</dbReference>
<comment type="caution">
    <text evidence="13">The sequence shown here is derived from an EMBL/GenBank/DDBJ whole genome shotgun (WGS) entry which is preliminary data.</text>
</comment>
<dbReference type="PANTHER" id="PTHR16036:SF2">
    <property type="entry name" value="TRNA ENDONUCLEASE ANKZF1"/>
    <property type="match status" value="1"/>
</dbReference>
<dbReference type="GO" id="GO:0004521">
    <property type="term" value="F:RNA endonuclease activity"/>
    <property type="evidence" value="ECO:0007669"/>
    <property type="project" value="EnsemblFungi"/>
</dbReference>
<comment type="subcellular location">
    <subcellularLocation>
        <location evidence="1">Cytoplasm</location>
    </subcellularLocation>
</comment>
<keyword evidence="6 10" id="KW-0255">Endonuclease</keyword>
<dbReference type="GO" id="GO:0071630">
    <property type="term" value="P:nuclear protein quality control by the ubiquitin-proteasome system"/>
    <property type="evidence" value="ECO:0007669"/>
    <property type="project" value="EnsemblFungi"/>
</dbReference>
<dbReference type="PANTHER" id="PTHR16036">
    <property type="entry name" value="ANKYRIN REPEAT AND ZINC FINGER DOMAIN-CONTAINING PROTEIN 1"/>
    <property type="match status" value="1"/>
</dbReference>
<keyword evidence="8" id="KW-0040">ANK repeat</keyword>
<evidence type="ECO:0000256" key="6">
    <source>
        <dbReference type="ARBA" id="ARBA00022759"/>
    </source>
</evidence>
<comment type="similarity">
    <text evidence="2 10">Belongs to the ANKZF1/VMS1 family.</text>
</comment>
<evidence type="ECO:0000256" key="3">
    <source>
        <dbReference type="ARBA" id="ARBA00022490"/>
    </source>
</evidence>
<evidence type="ECO:0000256" key="10">
    <source>
        <dbReference type="PROSITE-ProRule" id="PRU01389"/>
    </source>
</evidence>
<dbReference type="Gene3D" id="1.25.40.20">
    <property type="entry name" value="Ankyrin repeat-containing domain"/>
    <property type="match status" value="1"/>
</dbReference>
<dbReference type="AlphaFoldDB" id="A0A8X7NLT6"/>
<keyword evidence="9" id="KW-0175">Coiled coil</keyword>
<evidence type="ECO:0000256" key="7">
    <source>
        <dbReference type="ARBA" id="ARBA00022801"/>
    </source>
</evidence>
<dbReference type="GO" id="GO:0004045">
    <property type="term" value="F:peptidyl-tRNA hydrolase activity"/>
    <property type="evidence" value="ECO:0007669"/>
    <property type="project" value="EnsemblFungi"/>
</dbReference>
<accession>A0A8X7NLT6</accession>
<dbReference type="SUPFAM" id="SSF48403">
    <property type="entry name" value="Ankyrin repeat"/>
    <property type="match status" value="1"/>
</dbReference>
<dbReference type="GO" id="GO:0036266">
    <property type="term" value="C:Cdc48p-Npl4p-Vms1p AAA ATPase complex"/>
    <property type="evidence" value="ECO:0007669"/>
    <property type="project" value="EnsemblFungi"/>
</dbReference>
<reference evidence="13" key="1">
    <citation type="submission" date="2020-03" db="EMBL/GenBank/DDBJ databases">
        <title>FDA dAtabase for Regulatory Grade micrObial Sequences (FDA-ARGOS): Supporting development and validation of Infectious Disease Dx tests.</title>
        <authorList>
            <person name="Campos J."/>
            <person name="Goldberg B."/>
            <person name="Tallon L."/>
            <person name="Sadzewicz L."/>
            <person name="Vavikolanu K."/>
            <person name="Mehta A."/>
            <person name="Aluvathingal J."/>
            <person name="Nadendla S."/>
            <person name="Nandy P."/>
            <person name="Geyer C."/>
            <person name="Yan Y."/>
            <person name="Sichtig H."/>
        </authorList>
    </citation>
    <scope>NUCLEOTIDE SEQUENCE [LARGE SCALE GENOMIC DNA]</scope>
    <source>
        <strain evidence="13">FDAARGOS_652</strain>
    </source>
</reference>
<evidence type="ECO:0000259" key="12">
    <source>
        <dbReference type="PROSITE" id="PS52044"/>
    </source>
</evidence>
<feature type="region of interest" description="Disordered" evidence="11">
    <location>
        <begin position="235"/>
        <end position="256"/>
    </location>
</feature>
<evidence type="ECO:0000256" key="8">
    <source>
        <dbReference type="ARBA" id="ARBA00023043"/>
    </source>
</evidence>
<dbReference type="InterPro" id="IPR041175">
    <property type="entry name" value="VLRF1/Vms1"/>
</dbReference>
<feature type="region of interest" description="Disordered" evidence="11">
    <location>
        <begin position="519"/>
        <end position="549"/>
    </location>
</feature>
<keyword evidence="7 10" id="KW-0378">Hydrolase</keyword>
<keyword evidence="3 10" id="KW-0963">Cytoplasm</keyword>
<evidence type="ECO:0000256" key="11">
    <source>
        <dbReference type="SAM" id="MobiDB-lite"/>
    </source>
</evidence>
<dbReference type="GO" id="GO:0005789">
    <property type="term" value="C:endoplasmic reticulum membrane"/>
    <property type="evidence" value="ECO:0007669"/>
    <property type="project" value="EnsemblFungi"/>
</dbReference>
<feature type="compositionally biased region" description="Basic and acidic residues" evidence="11">
    <location>
        <begin position="368"/>
        <end position="385"/>
    </location>
</feature>
<dbReference type="InterPro" id="IPR047139">
    <property type="entry name" value="ANKZ1/VMS1"/>
</dbReference>
<proteinExistence type="inferred from homology"/>
<evidence type="ECO:0000256" key="5">
    <source>
        <dbReference type="ARBA" id="ARBA00022737"/>
    </source>
</evidence>
<feature type="domain" description="VLRF1" evidence="12">
    <location>
        <begin position="183"/>
        <end position="343"/>
    </location>
</feature>
<comment type="domain">
    <text evidence="10">The VLRF1 domain mediates binding to the 60S ribosomal subunit.</text>
</comment>